<evidence type="ECO:0000313" key="4">
    <source>
        <dbReference type="Proteomes" id="UP000234468"/>
    </source>
</evidence>
<keyword evidence="1" id="KW-0560">Oxidoreductase</keyword>
<dbReference type="PANTHER" id="PTHR11695:SF294">
    <property type="entry name" value="RETICULON-4-INTERACTING PROTEIN 1, MITOCHONDRIAL"/>
    <property type="match status" value="1"/>
</dbReference>
<dbReference type="Pfam" id="PF08240">
    <property type="entry name" value="ADH_N"/>
    <property type="match status" value="1"/>
</dbReference>
<dbReference type="InterPro" id="IPR013154">
    <property type="entry name" value="ADH-like_N"/>
</dbReference>
<dbReference type="InterPro" id="IPR020843">
    <property type="entry name" value="ER"/>
</dbReference>
<accession>A0ABX4S3L5</accession>
<dbReference type="CDD" id="cd05289">
    <property type="entry name" value="MDR_like_2"/>
    <property type="match status" value="1"/>
</dbReference>
<evidence type="ECO:0000259" key="2">
    <source>
        <dbReference type="SMART" id="SM00829"/>
    </source>
</evidence>
<dbReference type="InterPro" id="IPR002364">
    <property type="entry name" value="Quin_OxRdtase/zeta-crystal_CS"/>
</dbReference>
<dbReference type="EMBL" id="LXFV01000023">
    <property type="protein sequence ID" value="PKX85036.1"/>
    <property type="molecule type" value="Genomic_DNA"/>
</dbReference>
<reference evidence="3 4" key="1">
    <citation type="submission" date="2016-04" db="EMBL/GenBank/DDBJ databases">
        <title>New species of Pectobacterium.</title>
        <authorList>
            <person name="Waleron M."/>
            <person name="Misztak A.E."/>
            <person name="Waleron K."/>
        </authorList>
    </citation>
    <scope>NUCLEOTIDE SEQUENCE [LARGE SCALE GENOMIC DNA]</scope>
    <source>
        <strain evidence="3 4">IFB5232</strain>
    </source>
</reference>
<dbReference type="Gene3D" id="3.90.180.10">
    <property type="entry name" value="Medium-chain alcohol dehydrogenases, catalytic domain"/>
    <property type="match status" value="1"/>
</dbReference>
<proteinExistence type="predicted"/>
<dbReference type="InterPro" id="IPR050700">
    <property type="entry name" value="YIM1/Zinc_Alcohol_DH_Fams"/>
</dbReference>
<dbReference type="Gene3D" id="3.40.50.720">
    <property type="entry name" value="NAD(P)-binding Rossmann-like Domain"/>
    <property type="match status" value="1"/>
</dbReference>
<dbReference type="PROSITE" id="PS01162">
    <property type="entry name" value="QOR_ZETA_CRYSTAL"/>
    <property type="match status" value="1"/>
</dbReference>
<dbReference type="InterPro" id="IPR011032">
    <property type="entry name" value="GroES-like_sf"/>
</dbReference>
<sequence>MKAFFINRYKDAGQIGQLPDPEIGQDDVLVQVHAASINLLDAKIRKGEFKLILPYRFPLVLGNDLAGVVVRVGRNVRRFKAGDDVYARPPEDRIGSFAELIAVKEEALALKPTNLDMEQAAAIPLVALTAWQSLVETAQLKKGQRVLIHAGSGGVGTIAIQLAKHLGAFVATTTSTRNVEWVKSLGADVVIDYKTQAFESVLKDYDVVLNSLGNDVLEKSLQVLKPGGRLISISGPPTPTFAEQQGLSWFLKQVMRLLSRSIRKKADKHGVRYSFVFMRADGDQLREITALIESGAIKPVIDRTFPLEATAEALAYAEQGRSKGKVIISIR</sequence>
<name>A0ABX4S3L5_9GAMM</name>
<dbReference type="Pfam" id="PF13602">
    <property type="entry name" value="ADH_zinc_N_2"/>
    <property type="match status" value="1"/>
</dbReference>
<protein>
    <submittedName>
        <fullName evidence="3">NADPH:quinone oxidoreductase</fullName>
    </submittedName>
</protein>
<dbReference type="RefSeq" id="WP_048259761.1">
    <property type="nucleotide sequence ID" value="NZ_AODU01000010.1"/>
</dbReference>
<keyword evidence="4" id="KW-1185">Reference proteome</keyword>
<dbReference type="Proteomes" id="UP000234468">
    <property type="component" value="Unassembled WGS sequence"/>
</dbReference>
<dbReference type="PANTHER" id="PTHR11695">
    <property type="entry name" value="ALCOHOL DEHYDROGENASE RELATED"/>
    <property type="match status" value="1"/>
</dbReference>
<evidence type="ECO:0000256" key="1">
    <source>
        <dbReference type="ARBA" id="ARBA00023002"/>
    </source>
</evidence>
<feature type="domain" description="Enoyl reductase (ER)" evidence="2">
    <location>
        <begin position="13"/>
        <end position="328"/>
    </location>
</feature>
<evidence type="ECO:0000313" key="3">
    <source>
        <dbReference type="EMBL" id="PKX85036.1"/>
    </source>
</evidence>
<comment type="caution">
    <text evidence="3">The sequence shown here is derived from an EMBL/GenBank/DDBJ whole genome shotgun (WGS) entry which is preliminary data.</text>
</comment>
<dbReference type="SMART" id="SM00829">
    <property type="entry name" value="PKS_ER"/>
    <property type="match status" value="1"/>
</dbReference>
<dbReference type="SUPFAM" id="SSF51735">
    <property type="entry name" value="NAD(P)-binding Rossmann-fold domains"/>
    <property type="match status" value="1"/>
</dbReference>
<dbReference type="SUPFAM" id="SSF50129">
    <property type="entry name" value="GroES-like"/>
    <property type="match status" value="1"/>
</dbReference>
<dbReference type="InterPro" id="IPR036291">
    <property type="entry name" value="NAD(P)-bd_dom_sf"/>
</dbReference>
<gene>
    <name evidence="3" type="ORF">A0G03_03100</name>
</gene>
<organism evidence="3 4">
    <name type="scientific">Pectobacterium peruviense</name>
    <dbReference type="NCBI Taxonomy" id="2066479"/>
    <lineage>
        <taxon>Bacteria</taxon>
        <taxon>Pseudomonadati</taxon>
        <taxon>Pseudomonadota</taxon>
        <taxon>Gammaproteobacteria</taxon>
        <taxon>Enterobacterales</taxon>
        <taxon>Pectobacteriaceae</taxon>
        <taxon>Pectobacterium</taxon>
    </lineage>
</organism>